<dbReference type="Proteomes" id="UP000250003">
    <property type="component" value="Chromosome"/>
</dbReference>
<evidence type="ECO:0000259" key="2">
    <source>
        <dbReference type="PROSITE" id="PS50937"/>
    </source>
</evidence>
<dbReference type="PANTHER" id="PTHR30204:SF96">
    <property type="entry name" value="CHROMOSOME-ANCHORING PROTEIN RACA"/>
    <property type="match status" value="1"/>
</dbReference>
<sequence>MRIGEVSRQYHISVDNLYYYINYGLLVPPKPRGQYIFNKTVLQDLEWILELKELDFTLREIHMLLSLKRISGLADSQDIEELKAVYEGKQEFCLQEINRKQEIIQQLDKKIAALKENQSDKIPQTGVPVSALPLLCCPVCGSPLSLKDVEMNSRFLYSGTLSCSCGYQAQIQNGILMTPNKNTSLHDTPDITRELYKDLPPELITMFERSYQQMLKQMEETNLRGKVIAETYINAWFFMHNHLAALPEDSLYLVIDKYPETLLMYKHLIEKQRPDLNILYLADSSTRFPLKPECIDVHLDFFAANEHNFYHNSFLYERLLPYLKKDADLIGTYFYFEHAAKSMKLLLSQYPECSENNFNLRYFREELRKNGFKLLYEEDCGCTTDSGNNLGFGFHVKGEKMHLLPYHGKRELSGR</sequence>
<proteinExistence type="predicted"/>
<dbReference type="PANTHER" id="PTHR30204">
    <property type="entry name" value="REDOX-CYCLING DRUG-SENSING TRANSCRIPTIONAL ACTIVATOR SOXR"/>
    <property type="match status" value="1"/>
</dbReference>
<gene>
    <name evidence="3" type="ORF">DQQ01_02235</name>
</gene>
<name>A0A2Z4U7Y7_9FIRM</name>
<evidence type="ECO:0000256" key="1">
    <source>
        <dbReference type="ARBA" id="ARBA00023125"/>
    </source>
</evidence>
<evidence type="ECO:0000313" key="4">
    <source>
        <dbReference type="Proteomes" id="UP000250003"/>
    </source>
</evidence>
<dbReference type="KEGG" id="blau:DQQ01_02235"/>
<dbReference type="InterPro" id="IPR009061">
    <property type="entry name" value="DNA-bd_dom_put_sf"/>
</dbReference>
<dbReference type="AlphaFoldDB" id="A0A2Z4U7Y7"/>
<dbReference type="EMBL" id="CP030280">
    <property type="protein sequence ID" value="AWY97165.1"/>
    <property type="molecule type" value="Genomic_DNA"/>
</dbReference>
<keyword evidence="1" id="KW-0238">DNA-binding</keyword>
<organism evidence="3 4">
    <name type="scientific">Blautia argi</name>
    <dbReference type="NCBI Taxonomy" id="1912897"/>
    <lineage>
        <taxon>Bacteria</taxon>
        <taxon>Bacillati</taxon>
        <taxon>Bacillota</taxon>
        <taxon>Clostridia</taxon>
        <taxon>Lachnospirales</taxon>
        <taxon>Lachnospiraceae</taxon>
        <taxon>Blautia</taxon>
    </lineage>
</organism>
<dbReference type="GO" id="GO:0003700">
    <property type="term" value="F:DNA-binding transcription factor activity"/>
    <property type="evidence" value="ECO:0007669"/>
    <property type="project" value="InterPro"/>
</dbReference>
<keyword evidence="4" id="KW-1185">Reference proteome</keyword>
<dbReference type="InterPro" id="IPR000551">
    <property type="entry name" value="MerR-type_HTH_dom"/>
</dbReference>
<dbReference type="OrthoDB" id="1770985at2"/>
<dbReference type="Pfam" id="PF13411">
    <property type="entry name" value="MerR_1"/>
    <property type="match status" value="1"/>
</dbReference>
<reference evidence="4" key="1">
    <citation type="submission" date="2018-06" db="EMBL/GenBank/DDBJ databases">
        <title>Description of Blautia argi sp. nov., a new anaerobic isolated from dog feces.</title>
        <authorList>
            <person name="Chang Y.-H."/>
            <person name="Paek J."/>
            <person name="Shin Y."/>
        </authorList>
    </citation>
    <scope>NUCLEOTIDE SEQUENCE [LARGE SCALE GENOMIC DNA]</scope>
    <source>
        <strain evidence="4">KCTC 15426</strain>
    </source>
</reference>
<evidence type="ECO:0000313" key="3">
    <source>
        <dbReference type="EMBL" id="AWY97165.1"/>
    </source>
</evidence>
<protein>
    <recommendedName>
        <fullName evidence="2">HTH merR-type domain-containing protein</fullName>
    </recommendedName>
</protein>
<accession>A0A2Z4U7Y7</accession>
<dbReference type="PROSITE" id="PS50937">
    <property type="entry name" value="HTH_MERR_2"/>
    <property type="match status" value="1"/>
</dbReference>
<dbReference type="GO" id="GO:0003677">
    <property type="term" value="F:DNA binding"/>
    <property type="evidence" value="ECO:0007669"/>
    <property type="project" value="UniProtKB-KW"/>
</dbReference>
<dbReference type="Gene3D" id="1.10.1660.10">
    <property type="match status" value="1"/>
</dbReference>
<dbReference type="InterPro" id="IPR047057">
    <property type="entry name" value="MerR_fam"/>
</dbReference>
<dbReference type="SUPFAM" id="SSF46955">
    <property type="entry name" value="Putative DNA-binding domain"/>
    <property type="match status" value="1"/>
</dbReference>
<dbReference type="SMART" id="SM00422">
    <property type="entry name" value="HTH_MERR"/>
    <property type="match status" value="1"/>
</dbReference>
<dbReference type="RefSeq" id="WP_111918061.1">
    <property type="nucleotide sequence ID" value="NZ_CAUWHR010000003.1"/>
</dbReference>
<feature type="domain" description="HTH merR-type" evidence="2">
    <location>
        <begin position="1"/>
        <end position="67"/>
    </location>
</feature>